<protein>
    <submittedName>
        <fullName evidence="1">Uncharacterized protein</fullName>
    </submittedName>
</protein>
<organism evidence="1">
    <name type="scientific">marine metagenome</name>
    <dbReference type="NCBI Taxonomy" id="408172"/>
    <lineage>
        <taxon>unclassified sequences</taxon>
        <taxon>metagenomes</taxon>
        <taxon>ecological metagenomes</taxon>
    </lineage>
</organism>
<evidence type="ECO:0000313" key="1">
    <source>
        <dbReference type="EMBL" id="SVA77582.1"/>
    </source>
</evidence>
<dbReference type="EMBL" id="UINC01018464">
    <property type="protein sequence ID" value="SVA77582.1"/>
    <property type="molecule type" value="Genomic_DNA"/>
</dbReference>
<gene>
    <name evidence="1" type="ORF">METZ01_LOCUS130436</name>
</gene>
<proteinExistence type="predicted"/>
<name>A0A381YLW3_9ZZZZ</name>
<dbReference type="AlphaFoldDB" id="A0A381YLW3"/>
<reference evidence="1" key="1">
    <citation type="submission" date="2018-05" db="EMBL/GenBank/DDBJ databases">
        <authorList>
            <person name="Lanie J.A."/>
            <person name="Ng W.-L."/>
            <person name="Kazmierczak K.M."/>
            <person name="Andrzejewski T.M."/>
            <person name="Davidsen T.M."/>
            <person name="Wayne K.J."/>
            <person name="Tettelin H."/>
            <person name="Glass J.I."/>
            <person name="Rusch D."/>
            <person name="Podicherti R."/>
            <person name="Tsui H.-C.T."/>
            <person name="Winkler M.E."/>
        </authorList>
    </citation>
    <scope>NUCLEOTIDE SEQUENCE</scope>
</reference>
<sequence length="65" mass="7610">MSFCEHCQGQRFDRSRVLRALRATHKRLRVRPDGERDAQIIVAAIEAVRTLEIPHIEYAEDEVIH</sequence>
<accession>A0A381YLW3</accession>